<feature type="region of interest" description="Disordered" evidence="1">
    <location>
        <begin position="1"/>
        <end position="21"/>
    </location>
</feature>
<dbReference type="Pfam" id="PF19814">
    <property type="entry name" value="DUF6297"/>
    <property type="match status" value="1"/>
</dbReference>
<name>A0A841EB01_9ACTN</name>
<evidence type="ECO:0000313" key="4">
    <source>
        <dbReference type="Proteomes" id="UP000578077"/>
    </source>
</evidence>
<comment type="caution">
    <text evidence="3">The sequence shown here is derived from an EMBL/GenBank/DDBJ whole genome shotgun (WGS) entry which is preliminary data.</text>
</comment>
<evidence type="ECO:0000256" key="1">
    <source>
        <dbReference type="SAM" id="MobiDB-lite"/>
    </source>
</evidence>
<evidence type="ECO:0000313" key="3">
    <source>
        <dbReference type="EMBL" id="MBB5998509.1"/>
    </source>
</evidence>
<dbReference type="AlphaFoldDB" id="A0A841EB01"/>
<feature type="transmembrane region" description="Helical" evidence="2">
    <location>
        <begin position="429"/>
        <end position="449"/>
    </location>
</feature>
<feature type="transmembrane region" description="Helical" evidence="2">
    <location>
        <begin position="456"/>
        <end position="476"/>
    </location>
</feature>
<sequence>MSSRIPEAGPKERASGRRRRTRTVLRTLRRRRTARPSERSGGIAYRVYLAVVGGSLIAVPLATAVHQTLRSGAAPPERAADPVFALPFFAAAALLLVLWSAVYDATVRGAVRIEPAVIDWVLTQPVDRSAVLRPALWRTVAARTALGAVLGLAAIIGLWRFAVPAPVDGAVAPLARAALAGALTGALTATSGAAATVCRRRALAALRPFYYLVLLLFCGAGVQAWASPGPTSATGLVLWSGPWGWASQAFSPPAVSGSAAPWPALLLLAALVAGTLVWSMRTLPRRAHRRQLKAHAAAAMGVRSGFWVVDPNLLHTTFAGSHVSSRYRIRLPPPRRTWLTVPWRDALAALRSPIALLRACLLSAAAVAVAHAPTDPVSTVGLVLTAAVPALHYAAASQLLGAARAEATDPRLARYFPCTPGALGLLHGLVPSALLVAITALSGTAAAVASDTDGHLAVRAVLLALAAVAAALVSVYRGTLPLYLAVGYDTPFGNSAPVQILLWHAAGPASLVALAWPTVSGALDEPWTAALWLLAGTAALAWWARRRARTALDSAV</sequence>
<dbReference type="InterPro" id="IPR046264">
    <property type="entry name" value="DUF6297"/>
</dbReference>
<accession>A0A841EB01</accession>
<dbReference type="Proteomes" id="UP000578077">
    <property type="component" value="Unassembled WGS sequence"/>
</dbReference>
<feature type="transmembrane region" description="Helical" evidence="2">
    <location>
        <begin position="140"/>
        <end position="162"/>
    </location>
</feature>
<keyword evidence="4" id="KW-1185">Reference proteome</keyword>
<keyword evidence="2" id="KW-1133">Transmembrane helix</keyword>
<feature type="transmembrane region" description="Helical" evidence="2">
    <location>
        <begin position="43"/>
        <end position="63"/>
    </location>
</feature>
<feature type="transmembrane region" description="Helical" evidence="2">
    <location>
        <begin position="83"/>
        <end position="103"/>
    </location>
</feature>
<dbReference type="RefSeq" id="WP_184634809.1">
    <property type="nucleotide sequence ID" value="NZ_BAABKT010000007.1"/>
</dbReference>
<proteinExistence type="predicted"/>
<feature type="transmembrane region" description="Helical" evidence="2">
    <location>
        <begin position="526"/>
        <end position="544"/>
    </location>
</feature>
<feature type="transmembrane region" description="Helical" evidence="2">
    <location>
        <begin position="260"/>
        <end position="280"/>
    </location>
</feature>
<feature type="transmembrane region" description="Helical" evidence="2">
    <location>
        <begin position="209"/>
        <end position="226"/>
    </location>
</feature>
<feature type="transmembrane region" description="Helical" evidence="2">
    <location>
        <begin position="174"/>
        <end position="197"/>
    </location>
</feature>
<dbReference type="EMBL" id="JACHLY010000001">
    <property type="protein sequence ID" value="MBB5998509.1"/>
    <property type="molecule type" value="Genomic_DNA"/>
</dbReference>
<keyword evidence="2" id="KW-0472">Membrane</keyword>
<evidence type="ECO:0000256" key="2">
    <source>
        <dbReference type="SAM" id="Phobius"/>
    </source>
</evidence>
<protein>
    <submittedName>
        <fullName evidence="3">Uncharacterized protein</fullName>
    </submittedName>
</protein>
<reference evidence="3 4" key="1">
    <citation type="submission" date="2020-08" db="EMBL/GenBank/DDBJ databases">
        <title>Sequencing the genomes of 1000 actinobacteria strains.</title>
        <authorList>
            <person name="Klenk H.-P."/>
        </authorList>
    </citation>
    <scope>NUCLEOTIDE SEQUENCE [LARGE SCALE GENOMIC DNA]</scope>
    <source>
        <strain evidence="3 4">DSM 44593</strain>
    </source>
</reference>
<gene>
    <name evidence="3" type="ORF">HNR25_002260</name>
</gene>
<keyword evidence="2" id="KW-0812">Transmembrane</keyword>
<feature type="transmembrane region" description="Helical" evidence="2">
    <location>
        <begin position="354"/>
        <end position="372"/>
    </location>
</feature>
<organism evidence="3 4">
    <name type="scientific">Streptomonospora salina</name>
    <dbReference type="NCBI Taxonomy" id="104205"/>
    <lineage>
        <taxon>Bacteria</taxon>
        <taxon>Bacillati</taxon>
        <taxon>Actinomycetota</taxon>
        <taxon>Actinomycetes</taxon>
        <taxon>Streptosporangiales</taxon>
        <taxon>Nocardiopsidaceae</taxon>
        <taxon>Streptomonospora</taxon>
    </lineage>
</organism>